<dbReference type="KEGG" id="bmj:BMULJ_06163"/>
<dbReference type="Pfam" id="PF04250">
    <property type="entry name" value="DUF429"/>
    <property type="match status" value="1"/>
</dbReference>
<dbReference type="HOGENOM" id="CLU_1275721_0_0_4"/>
<accession>A0A0H3KZP6</accession>
<feature type="compositionally biased region" description="Basic and acidic residues" evidence="1">
    <location>
        <begin position="1"/>
        <end position="18"/>
    </location>
</feature>
<dbReference type="EMBL" id="AP009387">
    <property type="protein sequence ID" value="BAG47956.1"/>
    <property type="molecule type" value="Genomic_DNA"/>
</dbReference>
<dbReference type="InterPro" id="IPR007362">
    <property type="entry name" value="DUF429"/>
</dbReference>
<organism evidence="2 3">
    <name type="scientific">Burkholderia multivorans (strain ATCC 17616 / 249)</name>
    <dbReference type="NCBI Taxonomy" id="395019"/>
    <lineage>
        <taxon>Bacteria</taxon>
        <taxon>Pseudomonadati</taxon>
        <taxon>Pseudomonadota</taxon>
        <taxon>Betaproteobacteria</taxon>
        <taxon>Burkholderiales</taxon>
        <taxon>Burkholderiaceae</taxon>
        <taxon>Burkholderia</taxon>
        <taxon>Burkholderia cepacia complex</taxon>
    </lineage>
</organism>
<reference evidence="2 3" key="1">
    <citation type="submission" date="2007-04" db="EMBL/GenBank/DDBJ databases">
        <title>Complete genome sequence of Burkholderia multivorans ATCC 17616.</title>
        <authorList>
            <person name="Ohtsubo Y."/>
            <person name="Yamashita A."/>
            <person name="Kurokawa K."/>
            <person name="Takami H."/>
            <person name="Yuhara S."/>
            <person name="Nishiyama E."/>
            <person name="Endo R."/>
            <person name="Miyazaki R."/>
            <person name="Ono A."/>
            <person name="Yano K."/>
            <person name="Ito M."/>
            <person name="Sota M."/>
            <person name="Yuji N."/>
            <person name="Hattori M."/>
            <person name="Tsuda M."/>
        </authorList>
    </citation>
    <scope>NUCLEOTIDE SEQUENCE [LARGE SCALE GENOMIC DNA]</scope>
    <source>
        <strain evidence="3">ATCC 17616 / 249</strain>
    </source>
</reference>
<dbReference type="GeneID" id="93168143"/>
<dbReference type="STRING" id="395019.BMULJ_06163"/>
<dbReference type="Proteomes" id="UP000008815">
    <property type="component" value="Chromosome 3"/>
</dbReference>
<dbReference type="RefSeq" id="WP_012217791.1">
    <property type="nucleotide sequence ID" value="NC_010087.1"/>
</dbReference>
<evidence type="ECO:0000313" key="2">
    <source>
        <dbReference type="EMBL" id="BAG47956.1"/>
    </source>
</evidence>
<sequence>MRDDRSTGRARGGRDEASSTRAVAGVDVGGDKKQCDLVILRGSTVVCHEARISPEALLPLCLEHDVVAVGVDAPSQWWAGNGRRPVEQALARERISCFPTPTREQAISSASGFFDWMFVGERVYRALASAYPLLVDAHYGGGRVSFETYPYAITCALLGKATASAKQKRIQRRQLLERLGIDVATLRTVDARDAALCAVTARFVIEGSAHAYGDAQGGHIRVPLVAGPIVLDPS</sequence>
<dbReference type="AlphaFoldDB" id="A0A0H3KZP6"/>
<evidence type="ECO:0000313" key="3">
    <source>
        <dbReference type="Proteomes" id="UP000008815"/>
    </source>
</evidence>
<feature type="region of interest" description="Disordered" evidence="1">
    <location>
        <begin position="1"/>
        <end position="25"/>
    </location>
</feature>
<evidence type="ECO:0008006" key="4">
    <source>
        <dbReference type="Google" id="ProtNLM"/>
    </source>
</evidence>
<dbReference type="eggNOG" id="COG2410">
    <property type="taxonomic scope" value="Bacteria"/>
</dbReference>
<gene>
    <name evidence="2" type="ordered locus">BMULJ_06163</name>
</gene>
<proteinExistence type="predicted"/>
<evidence type="ECO:0000256" key="1">
    <source>
        <dbReference type="SAM" id="MobiDB-lite"/>
    </source>
</evidence>
<keyword evidence="3" id="KW-1185">Reference proteome</keyword>
<protein>
    <recommendedName>
        <fullName evidence="4">DUF429 domain-containing protein</fullName>
    </recommendedName>
</protein>
<dbReference type="KEGG" id="bmu:Bmul_5340"/>
<name>A0A0H3KZP6_BURM1</name>